<dbReference type="InterPro" id="IPR029063">
    <property type="entry name" value="SAM-dependent_MTases_sf"/>
</dbReference>
<organism evidence="2 3">
    <name type="scientific">Trametes pubescens</name>
    <name type="common">White-rot fungus</name>
    <dbReference type="NCBI Taxonomy" id="154538"/>
    <lineage>
        <taxon>Eukaryota</taxon>
        <taxon>Fungi</taxon>
        <taxon>Dikarya</taxon>
        <taxon>Basidiomycota</taxon>
        <taxon>Agaricomycotina</taxon>
        <taxon>Agaricomycetes</taxon>
        <taxon>Polyporales</taxon>
        <taxon>Polyporaceae</taxon>
        <taxon>Trametes</taxon>
    </lineage>
</organism>
<dbReference type="PANTHER" id="PTHR12303">
    <property type="entry name" value="CARNOSINE N-METHYLTRANSFERASE"/>
    <property type="match status" value="1"/>
</dbReference>
<dbReference type="OMA" id="WSHHATE"/>
<keyword evidence="3" id="KW-1185">Reference proteome</keyword>
<keyword evidence="1" id="KW-1133">Transmembrane helix</keyword>
<name>A0A1M2VFW5_TRAPU</name>
<dbReference type="Proteomes" id="UP000184267">
    <property type="component" value="Unassembled WGS sequence"/>
</dbReference>
<comment type="caution">
    <text evidence="2">The sequence shown here is derived from an EMBL/GenBank/DDBJ whole genome shotgun (WGS) entry which is preliminary data.</text>
</comment>
<feature type="transmembrane region" description="Helical" evidence="1">
    <location>
        <begin position="12"/>
        <end position="31"/>
    </location>
</feature>
<evidence type="ECO:0000313" key="2">
    <source>
        <dbReference type="EMBL" id="OJT06499.1"/>
    </source>
</evidence>
<dbReference type="AlphaFoldDB" id="A0A1M2VFW5"/>
<evidence type="ECO:0000256" key="1">
    <source>
        <dbReference type="SAM" id="Phobius"/>
    </source>
</evidence>
<accession>A0A1M2VFW5</accession>
<dbReference type="PANTHER" id="PTHR12303:SF13">
    <property type="match status" value="1"/>
</dbReference>
<keyword evidence="2" id="KW-0808">Transferase</keyword>
<dbReference type="SMART" id="SM01296">
    <property type="entry name" value="N2227"/>
    <property type="match status" value="1"/>
</dbReference>
<dbReference type="OrthoDB" id="978at2759"/>
<gene>
    <name evidence="2" type="ORF">TRAPUB_2658</name>
</gene>
<keyword evidence="2" id="KW-0489">Methyltransferase</keyword>
<keyword evidence="1" id="KW-0812">Transmembrane</keyword>
<protein>
    <submittedName>
        <fullName evidence="2">Carnosine N-methyltransferase</fullName>
    </submittedName>
</protein>
<reference evidence="2 3" key="1">
    <citation type="submission" date="2016-10" db="EMBL/GenBank/DDBJ databases">
        <title>Genome sequence of the basidiomycete white-rot fungus Trametes pubescens.</title>
        <authorList>
            <person name="Makela M.R."/>
            <person name="Granchi Z."/>
            <person name="Peng M."/>
            <person name="De Vries R.P."/>
            <person name="Grigoriev I."/>
            <person name="Riley R."/>
            <person name="Hilden K."/>
        </authorList>
    </citation>
    <scope>NUCLEOTIDE SEQUENCE [LARGE SCALE GENOMIC DNA]</scope>
    <source>
        <strain evidence="2 3">FBCC735</strain>
    </source>
</reference>
<dbReference type="GO" id="GO:0008757">
    <property type="term" value="F:S-adenosylmethionine-dependent methyltransferase activity"/>
    <property type="evidence" value="ECO:0007669"/>
    <property type="project" value="InterPro"/>
</dbReference>
<keyword evidence="1" id="KW-0472">Membrane</keyword>
<dbReference type="Gene3D" id="3.40.50.150">
    <property type="entry name" value="Vaccinia Virus protein VP39"/>
    <property type="match status" value="1"/>
</dbReference>
<dbReference type="GO" id="GO:0032259">
    <property type="term" value="P:methylation"/>
    <property type="evidence" value="ECO:0007669"/>
    <property type="project" value="UniProtKB-KW"/>
</dbReference>
<dbReference type="Pfam" id="PF07942">
    <property type="entry name" value="CARME"/>
    <property type="match status" value="1"/>
</dbReference>
<dbReference type="InterPro" id="IPR012901">
    <property type="entry name" value="CARME"/>
</dbReference>
<dbReference type="EMBL" id="MNAD01001305">
    <property type="protein sequence ID" value="OJT06499.1"/>
    <property type="molecule type" value="Genomic_DNA"/>
</dbReference>
<sequence>MLDIRNLVTSDYLLACLIPLLLLVLSLQILGNPRDLLDVIFGRTSKSAVGYFSVQRATASYAQYARLSRRELGAMRASYKRMSWAHRRIGYDLGYTKKLARLEESIQTNARVTEAIASLAREEFPEEFEPSGLLQTEVVGDVSRVRESIKHFVRDWSDEGRAERETIFGPILEVLKSVSPEERAYMRVLVPGCGLGRLAWEASQLGFQTTANELSYFMNLAFRFLLSEKHTERPRQHILQPYASWFSHQRTADALFRNVAFPNVVPRLGDKFALAEQDFLSLRPPEGSNGGGYDFIVTLFFIDTSLNAIETVEHIHHLLRPGGKWVNLGPLLWTGGGQAAVELSLEEVLRLAEMVGFSVSREDEEGAERRRTVECEYTADKTAMMKWLYQGAFWVATKTP</sequence>
<dbReference type="SUPFAM" id="SSF53335">
    <property type="entry name" value="S-adenosyl-L-methionine-dependent methyltransferases"/>
    <property type="match status" value="1"/>
</dbReference>
<evidence type="ECO:0000313" key="3">
    <source>
        <dbReference type="Proteomes" id="UP000184267"/>
    </source>
</evidence>
<proteinExistence type="predicted"/>
<dbReference type="STRING" id="154538.A0A1M2VFW5"/>